<evidence type="ECO:0000256" key="1">
    <source>
        <dbReference type="SAM" id="MobiDB-lite"/>
    </source>
</evidence>
<keyword evidence="4" id="KW-1185">Reference proteome</keyword>
<accession>A0A1D3D061</accession>
<dbReference type="Proteomes" id="UP000095192">
    <property type="component" value="Unassembled WGS sequence"/>
</dbReference>
<evidence type="ECO:0000313" key="4">
    <source>
        <dbReference type="Proteomes" id="UP000095192"/>
    </source>
</evidence>
<dbReference type="EMBL" id="JROU02001295">
    <property type="protein sequence ID" value="OEH76853.1"/>
    <property type="molecule type" value="Genomic_DNA"/>
</dbReference>
<dbReference type="SUPFAM" id="SSF53474">
    <property type="entry name" value="alpha/beta-Hydrolases"/>
    <property type="match status" value="1"/>
</dbReference>
<dbReference type="InParanoid" id="A0A1D3D061"/>
<keyword evidence="2" id="KW-1133">Transmembrane helix</keyword>
<gene>
    <name evidence="3" type="ORF">cyc_00258</name>
</gene>
<organism evidence="3 4">
    <name type="scientific">Cyclospora cayetanensis</name>
    <dbReference type="NCBI Taxonomy" id="88456"/>
    <lineage>
        <taxon>Eukaryota</taxon>
        <taxon>Sar</taxon>
        <taxon>Alveolata</taxon>
        <taxon>Apicomplexa</taxon>
        <taxon>Conoidasida</taxon>
        <taxon>Coccidia</taxon>
        <taxon>Eucoccidiorida</taxon>
        <taxon>Eimeriorina</taxon>
        <taxon>Eimeriidae</taxon>
        <taxon>Cyclospora</taxon>
    </lineage>
</organism>
<evidence type="ECO:0000256" key="2">
    <source>
        <dbReference type="SAM" id="Phobius"/>
    </source>
</evidence>
<comment type="caution">
    <text evidence="3">The sequence shown here is derived from an EMBL/GenBank/DDBJ whole genome shotgun (WGS) entry which is preliminary data.</text>
</comment>
<keyword evidence="2" id="KW-0812">Transmembrane</keyword>
<sequence length="210" mass="22335">MLAYTRPITSFPLSDEMCASAKAVRLPSSRPERVDICITRPDGGKLYGDLWWPGILRNSAPRFPHSESPFSSSVKSVSASSSGKDSEGIDVHSNDSYYTAGGNPMVVFVHQYSIMGGRGACRKTLAGHKETQDVVAVCSWCVKELKASSIVIVGSSAGAPIGGSAIDCLHEIKGFVGIGYVFGFFASIIFGYKIAYSFADIAQGLQNAHG</sequence>
<dbReference type="AlphaFoldDB" id="A0A1D3D061"/>
<dbReference type="VEuPathDB" id="ToxoDB:cyc_00258"/>
<keyword evidence="2" id="KW-0472">Membrane</keyword>
<feature type="transmembrane region" description="Helical" evidence="2">
    <location>
        <begin position="174"/>
        <end position="192"/>
    </location>
</feature>
<protein>
    <submittedName>
        <fullName evidence="3">Uncharacterized protein</fullName>
    </submittedName>
</protein>
<dbReference type="PANTHER" id="PTHR42103:SF2">
    <property type="entry name" value="AB HYDROLASE-1 DOMAIN-CONTAINING PROTEIN"/>
    <property type="match status" value="1"/>
</dbReference>
<dbReference type="Gene3D" id="3.40.50.1820">
    <property type="entry name" value="alpha/beta hydrolase"/>
    <property type="match status" value="1"/>
</dbReference>
<feature type="region of interest" description="Disordered" evidence="1">
    <location>
        <begin position="67"/>
        <end position="88"/>
    </location>
</feature>
<name>A0A1D3D061_9EIME</name>
<feature type="compositionally biased region" description="Low complexity" evidence="1">
    <location>
        <begin position="67"/>
        <end position="83"/>
    </location>
</feature>
<dbReference type="PANTHER" id="PTHR42103">
    <property type="entry name" value="ALPHA/BETA-HYDROLASES SUPERFAMILY PROTEIN"/>
    <property type="match status" value="1"/>
</dbReference>
<reference evidence="3 4" key="1">
    <citation type="journal article" date="2016" name="BMC Genomics">
        <title>Comparative genomics reveals Cyclospora cayetanensis possesses coccidia-like metabolism and invasion components but unique surface antigens.</title>
        <authorList>
            <person name="Liu S."/>
            <person name="Wang L."/>
            <person name="Zheng H."/>
            <person name="Xu Z."/>
            <person name="Roellig D.M."/>
            <person name="Li N."/>
            <person name="Frace M.A."/>
            <person name="Tang K."/>
            <person name="Arrowood M.J."/>
            <person name="Moss D.M."/>
            <person name="Zhang L."/>
            <person name="Feng Y."/>
            <person name="Xiao L."/>
        </authorList>
    </citation>
    <scope>NUCLEOTIDE SEQUENCE [LARGE SCALE GENOMIC DNA]</scope>
    <source>
        <strain evidence="3 4">CHN_HEN01</strain>
    </source>
</reference>
<dbReference type="VEuPathDB" id="ToxoDB:LOC34617460"/>
<dbReference type="InterPro" id="IPR029058">
    <property type="entry name" value="AB_hydrolase_fold"/>
</dbReference>
<proteinExistence type="predicted"/>
<evidence type="ECO:0000313" key="3">
    <source>
        <dbReference type="EMBL" id="OEH76853.1"/>
    </source>
</evidence>